<accession>A0A2T4VW75</accession>
<protein>
    <submittedName>
        <fullName evidence="2">Uncharacterized protein</fullName>
    </submittedName>
</protein>
<feature type="chain" id="PRO_5015766546" evidence="1">
    <location>
        <begin position="23"/>
        <end position="84"/>
    </location>
</feature>
<dbReference type="AlphaFoldDB" id="A0A2T4VW75"/>
<dbReference type="Proteomes" id="UP000240811">
    <property type="component" value="Unassembled WGS sequence"/>
</dbReference>
<sequence length="84" mass="9233">MCIYGVVISCSFLFAGCFSYYASPTKHSISIIGSVLESMNDSISEPSKLITGSYVFKKPLKNNVDLRGQLCITKISPPRNNHTI</sequence>
<dbReference type="EMBL" id="PSQJ01000014">
    <property type="protein sequence ID" value="PTL86032.1"/>
    <property type="molecule type" value="Genomic_DNA"/>
</dbReference>
<feature type="signal peptide" evidence="1">
    <location>
        <begin position="1"/>
        <end position="22"/>
    </location>
</feature>
<proteinExistence type="predicted"/>
<evidence type="ECO:0000313" key="2">
    <source>
        <dbReference type="EMBL" id="PTL86032.1"/>
    </source>
</evidence>
<gene>
    <name evidence="2" type="ORF">C4617_05610</name>
</gene>
<reference evidence="3" key="1">
    <citation type="submission" date="2018-02" db="EMBL/GenBank/DDBJ databases">
        <title>Genome sequence of Candidatus Liberibacter europaeus.</title>
        <authorList>
            <person name="Frampton R.A."/>
            <person name="Thompson S.M."/>
            <person name="David C."/>
            <person name="Addison S.M."/>
            <person name="Smith G.R."/>
        </authorList>
    </citation>
    <scope>NUCLEOTIDE SEQUENCE [LARGE SCALE GENOMIC DNA]</scope>
</reference>
<keyword evidence="1" id="KW-0732">Signal</keyword>
<evidence type="ECO:0000256" key="1">
    <source>
        <dbReference type="SAM" id="SignalP"/>
    </source>
</evidence>
<evidence type="ECO:0000313" key="3">
    <source>
        <dbReference type="Proteomes" id="UP000240811"/>
    </source>
</evidence>
<comment type="caution">
    <text evidence="2">The sequence shown here is derived from an EMBL/GenBank/DDBJ whole genome shotgun (WGS) entry which is preliminary data.</text>
</comment>
<organism evidence="2 3">
    <name type="scientific">Candidatus Liberibacter europaeus</name>
    <dbReference type="NCBI Taxonomy" id="744859"/>
    <lineage>
        <taxon>Bacteria</taxon>
        <taxon>Pseudomonadati</taxon>
        <taxon>Pseudomonadota</taxon>
        <taxon>Alphaproteobacteria</taxon>
        <taxon>Hyphomicrobiales</taxon>
        <taxon>Rhizobiaceae</taxon>
        <taxon>Liberibacter</taxon>
    </lineage>
</organism>
<name>A0A2T4VW75_9HYPH</name>